<accession>A0A076EY58</accession>
<dbReference type="AlphaFoldDB" id="A0A076EY58"/>
<geneLocation type="plasmid" evidence="2 3">
    <name>pPDG2</name>
</geneLocation>
<gene>
    <name evidence="2" type="ORF">EP51_42730</name>
</gene>
<dbReference type="Proteomes" id="UP000028488">
    <property type="component" value="Plasmid pPDG2"/>
</dbReference>
<feature type="domain" description="EthD" evidence="1">
    <location>
        <begin position="14"/>
        <end position="88"/>
    </location>
</feature>
<dbReference type="RefSeq" id="WP_128643213.1">
    <property type="nucleotide sequence ID" value="NZ_CP008949.1"/>
</dbReference>
<sequence>MYTLMVLYGNTDQPQHFREYYENTHLPIARKLPGVRNTRLSLDISSAEGTSPYCAVFEADFDSAEDMGAALASPEGQAAQQDIPNFATGGVQILHFPARTA</sequence>
<protein>
    <submittedName>
        <fullName evidence="2">Ethyl tert-butyl ether degradation protein EthD</fullName>
    </submittedName>
</protein>
<dbReference type="EMBL" id="CP008949">
    <property type="protein sequence ID" value="AII10870.1"/>
    <property type="molecule type" value="Genomic_DNA"/>
</dbReference>
<dbReference type="SUPFAM" id="SSF54909">
    <property type="entry name" value="Dimeric alpha+beta barrel"/>
    <property type="match status" value="1"/>
</dbReference>
<dbReference type="GO" id="GO:0016491">
    <property type="term" value="F:oxidoreductase activity"/>
    <property type="evidence" value="ECO:0007669"/>
    <property type="project" value="InterPro"/>
</dbReference>
<organism evidence="2 3">
    <name type="scientific">Rhodococcus opacus</name>
    <name type="common">Nocardia opaca</name>
    <dbReference type="NCBI Taxonomy" id="37919"/>
    <lineage>
        <taxon>Bacteria</taxon>
        <taxon>Bacillati</taxon>
        <taxon>Actinomycetota</taxon>
        <taxon>Actinomycetes</taxon>
        <taxon>Mycobacteriales</taxon>
        <taxon>Nocardiaceae</taxon>
        <taxon>Rhodococcus</taxon>
    </lineage>
</organism>
<name>A0A076EY58_RHOOP</name>
<dbReference type="Pfam" id="PF07110">
    <property type="entry name" value="EthD"/>
    <property type="match status" value="1"/>
</dbReference>
<keyword evidence="2" id="KW-0614">Plasmid</keyword>
<dbReference type="PANTHER" id="PTHR40260">
    <property type="entry name" value="BLR8190 PROTEIN"/>
    <property type="match status" value="1"/>
</dbReference>
<evidence type="ECO:0000313" key="3">
    <source>
        <dbReference type="Proteomes" id="UP000028488"/>
    </source>
</evidence>
<reference evidence="2 3" key="1">
    <citation type="submission" date="2014-07" db="EMBL/GenBank/DDBJ databases">
        <title>Genome Sequence of Rhodococcus opacus Strain R7, a Biodegrader of Mono- and Polycyclic Aromatic Hydrocarbons.</title>
        <authorList>
            <person name="Di Gennaro P."/>
            <person name="Zampolli J."/>
            <person name="Presti I."/>
            <person name="Cappelletti M."/>
            <person name="D'Ursi P."/>
            <person name="Orro A."/>
            <person name="Mezzelani A."/>
            <person name="Milanesi L."/>
        </authorList>
    </citation>
    <scope>NUCLEOTIDE SEQUENCE [LARGE SCALE GENOMIC DNA]</scope>
    <source>
        <strain evidence="2 3">R7</strain>
        <plasmid evidence="2">pPDG2</plasmid>
    </source>
</reference>
<proteinExistence type="predicted"/>
<dbReference type="InterPro" id="IPR011008">
    <property type="entry name" value="Dimeric_a/b-barrel"/>
</dbReference>
<dbReference type="Gene3D" id="3.30.70.100">
    <property type="match status" value="1"/>
</dbReference>
<evidence type="ECO:0000313" key="2">
    <source>
        <dbReference type="EMBL" id="AII10870.1"/>
    </source>
</evidence>
<evidence type="ECO:0000259" key="1">
    <source>
        <dbReference type="Pfam" id="PF07110"/>
    </source>
</evidence>
<dbReference type="NCBIfam" id="TIGR02118">
    <property type="entry name" value="EthD family reductase"/>
    <property type="match status" value="1"/>
</dbReference>
<dbReference type="PANTHER" id="PTHR40260:SF2">
    <property type="entry name" value="BLR8190 PROTEIN"/>
    <property type="match status" value="1"/>
</dbReference>
<dbReference type="InterPro" id="IPR009799">
    <property type="entry name" value="EthD_dom"/>
</dbReference>